<proteinExistence type="predicted"/>
<name>A0ABS3QYR7_9ACTN</name>
<feature type="domain" description="SnoaL-like" evidence="1">
    <location>
        <begin position="11"/>
        <end position="116"/>
    </location>
</feature>
<organism evidence="2 3">
    <name type="scientific">Actinomadura nitritigenes</name>
    <dbReference type="NCBI Taxonomy" id="134602"/>
    <lineage>
        <taxon>Bacteria</taxon>
        <taxon>Bacillati</taxon>
        <taxon>Actinomycetota</taxon>
        <taxon>Actinomycetes</taxon>
        <taxon>Streptosporangiales</taxon>
        <taxon>Thermomonosporaceae</taxon>
        <taxon>Actinomadura</taxon>
    </lineage>
</organism>
<keyword evidence="3" id="KW-1185">Reference proteome</keyword>
<dbReference type="SUPFAM" id="SSF54427">
    <property type="entry name" value="NTF2-like"/>
    <property type="match status" value="1"/>
</dbReference>
<protein>
    <submittedName>
        <fullName evidence="2">Nuclear transport factor 2 family protein</fullName>
    </submittedName>
</protein>
<gene>
    <name evidence="2" type="ORF">J4557_16650</name>
</gene>
<dbReference type="RefSeq" id="WP_208267457.1">
    <property type="nucleotide sequence ID" value="NZ_BAAAGM010000011.1"/>
</dbReference>
<dbReference type="InterPro" id="IPR032710">
    <property type="entry name" value="NTF2-like_dom_sf"/>
</dbReference>
<evidence type="ECO:0000313" key="2">
    <source>
        <dbReference type="EMBL" id="MBO2439152.1"/>
    </source>
</evidence>
<dbReference type="Gene3D" id="3.10.450.50">
    <property type="match status" value="1"/>
</dbReference>
<evidence type="ECO:0000313" key="3">
    <source>
        <dbReference type="Proteomes" id="UP000666915"/>
    </source>
</evidence>
<sequence length="145" mass="16274">MPVVTPREVVSRLLHLTASGPCEEMADVFTEDAVFEFPFQMPGMPQDEQDRETFRAHLKAGALVQRFESVDNVEIHQTADPDVVIAEYRLQGRVAATGKRFASRIIMVARVRDGLISWSRNYSNPLDSVIAFDMVDDLVSGLARH</sequence>
<comment type="caution">
    <text evidence="2">The sequence shown here is derived from an EMBL/GenBank/DDBJ whole genome shotgun (WGS) entry which is preliminary data.</text>
</comment>
<accession>A0ABS3QYR7</accession>
<dbReference type="EMBL" id="JAGEOK010000010">
    <property type="protein sequence ID" value="MBO2439152.1"/>
    <property type="molecule type" value="Genomic_DNA"/>
</dbReference>
<evidence type="ECO:0000259" key="1">
    <source>
        <dbReference type="Pfam" id="PF12680"/>
    </source>
</evidence>
<dbReference type="InterPro" id="IPR037401">
    <property type="entry name" value="SnoaL-like"/>
</dbReference>
<dbReference type="Proteomes" id="UP000666915">
    <property type="component" value="Unassembled WGS sequence"/>
</dbReference>
<reference evidence="2 3" key="1">
    <citation type="submission" date="2021-03" db="EMBL/GenBank/DDBJ databases">
        <authorList>
            <person name="Kanchanasin P."/>
            <person name="Saeng-In P."/>
            <person name="Phongsopitanun W."/>
            <person name="Yuki M."/>
            <person name="Kudo T."/>
            <person name="Ohkuma M."/>
            <person name="Tanasupawat S."/>
        </authorList>
    </citation>
    <scope>NUCLEOTIDE SEQUENCE [LARGE SCALE GENOMIC DNA]</scope>
    <source>
        <strain evidence="2 3">L46</strain>
    </source>
</reference>
<dbReference type="Pfam" id="PF12680">
    <property type="entry name" value="SnoaL_2"/>
    <property type="match status" value="1"/>
</dbReference>